<evidence type="ECO:0000256" key="5">
    <source>
        <dbReference type="SAM" id="MobiDB-lite"/>
    </source>
</evidence>
<reference evidence="7 8" key="1">
    <citation type="journal article" date="2023" name="Commun. Biol.">
        <title>Reorganization of the ancestral sex-determining regions during the evolution of trioecy in Pleodorina starrii.</title>
        <authorList>
            <person name="Takahashi K."/>
            <person name="Suzuki S."/>
            <person name="Kawai-Toyooka H."/>
            <person name="Yamamoto K."/>
            <person name="Hamaji T."/>
            <person name="Ootsuki R."/>
            <person name="Yamaguchi H."/>
            <person name="Kawachi M."/>
            <person name="Higashiyama T."/>
            <person name="Nozaki H."/>
        </authorList>
    </citation>
    <scope>NUCLEOTIDE SEQUENCE [LARGE SCALE GENOMIC DNA]</scope>
    <source>
        <strain evidence="7 8">NIES-4479</strain>
    </source>
</reference>
<keyword evidence="4" id="KW-0560">Oxidoreductase</keyword>
<feature type="region of interest" description="Disordered" evidence="5">
    <location>
        <begin position="184"/>
        <end position="206"/>
    </location>
</feature>
<sequence length="632" mass="64084">MLRSSVPSSGVGTPTAARQSRRFSHMNTAGPRQVLQMRRLGLGRFLGGWMVAGPPSGARPSGMAAARVATTRAMGSTTGASASPSSRGGSAAPRVVVLGGGFGGLYAAIRLDQLMWPRGRKPQITLVDQSDRFVFKPLLYELLNGTASAEEVAPPLAQLLAPYPIRFVQAQVSGVHPAEEATAIDPAAAPPPPPHDAAADDAAGHVSLSDGTSLPYDYLLVALGSQPDSRGVPGVREWAVPFNSFEDAERVRGTLDLLADSGAGGSVVIVGGGYAGVELAAVVGERLLAGRRGGGGGGGSLSVRLVTPGSDVLEGCPEGQRAAANQALAELGVEVLTGTRVQALEAPAADGPSLTALPTACTVVYTPADVSSASAASSSSGAEGGAPPAPEQQQQRLAADLVVWTAGNSPATREARQGFPFPTNARGAIETEPSLRVQGSHVVFALGDVAVASSSSSPSSSASSYDPHPHQSQPQAQSSQSSQGVPPSQLPATAQVAFQQADYAAWNIWAAINGRPLLPFRYQHLGSMMSLGQANAAVALPVEVPPPLTDALRVSPLGPLLSAAGVRLGGGPGGSGSGGVTVEGPLAALLRRGAYLYRQPTNEQRISVASSWLRMGLEAAAALAGAGGRGSK</sequence>
<evidence type="ECO:0000313" key="7">
    <source>
        <dbReference type="EMBL" id="GLC53043.1"/>
    </source>
</evidence>
<evidence type="ECO:0000256" key="2">
    <source>
        <dbReference type="ARBA" id="ARBA00022630"/>
    </source>
</evidence>
<dbReference type="Pfam" id="PF07992">
    <property type="entry name" value="Pyr_redox_2"/>
    <property type="match status" value="1"/>
</dbReference>
<evidence type="ECO:0000256" key="4">
    <source>
        <dbReference type="ARBA" id="ARBA00023002"/>
    </source>
</evidence>
<keyword evidence="8" id="KW-1185">Reference proteome</keyword>
<evidence type="ECO:0000256" key="3">
    <source>
        <dbReference type="ARBA" id="ARBA00022827"/>
    </source>
</evidence>
<dbReference type="PRINTS" id="PR00411">
    <property type="entry name" value="PNDRDTASEI"/>
</dbReference>
<comment type="caution">
    <text evidence="7">The sequence shown here is derived from an EMBL/GenBank/DDBJ whole genome shotgun (WGS) entry which is preliminary data.</text>
</comment>
<dbReference type="InterPro" id="IPR051169">
    <property type="entry name" value="NADH-Q_oxidoreductase"/>
</dbReference>
<evidence type="ECO:0000259" key="6">
    <source>
        <dbReference type="Pfam" id="PF07992"/>
    </source>
</evidence>
<organism evidence="7 8">
    <name type="scientific">Pleodorina starrii</name>
    <dbReference type="NCBI Taxonomy" id="330485"/>
    <lineage>
        <taxon>Eukaryota</taxon>
        <taxon>Viridiplantae</taxon>
        <taxon>Chlorophyta</taxon>
        <taxon>core chlorophytes</taxon>
        <taxon>Chlorophyceae</taxon>
        <taxon>CS clade</taxon>
        <taxon>Chlamydomonadales</taxon>
        <taxon>Volvocaceae</taxon>
        <taxon>Pleodorina</taxon>
    </lineage>
</organism>
<proteinExistence type="predicted"/>
<evidence type="ECO:0000313" key="8">
    <source>
        <dbReference type="Proteomes" id="UP001165080"/>
    </source>
</evidence>
<feature type="domain" description="FAD/NAD(P)-binding" evidence="6">
    <location>
        <begin position="94"/>
        <end position="500"/>
    </location>
</feature>
<dbReference type="GO" id="GO:0042372">
    <property type="term" value="P:phylloquinone biosynthetic process"/>
    <property type="evidence" value="ECO:0007669"/>
    <property type="project" value="TreeGrafter"/>
</dbReference>
<feature type="region of interest" description="Disordered" evidence="5">
    <location>
        <begin position="455"/>
        <end position="490"/>
    </location>
</feature>
<dbReference type="SUPFAM" id="SSF51905">
    <property type="entry name" value="FAD/NAD(P)-binding domain"/>
    <property type="match status" value="2"/>
</dbReference>
<evidence type="ECO:0000256" key="1">
    <source>
        <dbReference type="ARBA" id="ARBA00001974"/>
    </source>
</evidence>
<dbReference type="GO" id="GO:0003955">
    <property type="term" value="F:NAD(P)H dehydrogenase (quinone) activity"/>
    <property type="evidence" value="ECO:0007669"/>
    <property type="project" value="TreeGrafter"/>
</dbReference>
<dbReference type="PANTHER" id="PTHR42913:SF4">
    <property type="entry name" value="ALTERNATIVE NAD(P)H-UBIQUINONE OXIDOREDUCTASE C1, CHLOROPLASTIC_MITOCHONDRIAL"/>
    <property type="match status" value="1"/>
</dbReference>
<feature type="region of interest" description="Disordered" evidence="5">
    <location>
        <begin position="1"/>
        <end position="29"/>
    </location>
</feature>
<dbReference type="AlphaFoldDB" id="A0A9W6BJB8"/>
<accession>A0A9W6BJB8</accession>
<dbReference type="PRINTS" id="PR00368">
    <property type="entry name" value="FADPNR"/>
</dbReference>
<dbReference type="GO" id="GO:0009507">
    <property type="term" value="C:chloroplast"/>
    <property type="evidence" value="ECO:0007669"/>
    <property type="project" value="TreeGrafter"/>
</dbReference>
<comment type="cofactor">
    <cofactor evidence="1">
        <name>FAD</name>
        <dbReference type="ChEBI" id="CHEBI:57692"/>
    </cofactor>
</comment>
<dbReference type="Proteomes" id="UP001165080">
    <property type="component" value="Unassembled WGS sequence"/>
</dbReference>
<feature type="compositionally biased region" description="Polar residues" evidence="5">
    <location>
        <begin position="1"/>
        <end position="18"/>
    </location>
</feature>
<protein>
    <recommendedName>
        <fullName evidence="6">FAD/NAD(P)-binding domain-containing protein</fullName>
    </recommendedName>
</protein>
<name>A0A9W6BJB8_9CHLO</name>
<dbReference type="EMBL" id="BRXU01000007">
    <property type="protein sequence ID" value="GLC53043.1"/>
    <property type="molecule type" value="Genomic_DNA"/>
</dbReference>
<dbReference type="GO" id="GO:0019646">
    <property type="term" value="P:aerobic electron transport chain"/>
    <property type="evidence" value="ECO:0007669"/>
    <property type="project" value="TreeGrafter"/>
</dbReference>
<keyword evidence="2" id="KW-0285">Flavoprotein</keyword>
<gene>
    <name evidence="7" type="primary">PLEST002337</name>
    <name evidence="7" type="ORF">PLESTB_000701900</name>
</gene>
<dbReference type="Gene3D" id="3.50.50.100">
    <property type="match status" value="1"/>
</dbReference>
<dbReference type="InterPro" id="IPR023753">
    <property type="entry name" value="FAD/NAD-binding_dom"/>
</dbReference>
<feature type="region of interest" description="Disordered" evidence="5">
    <location>
        <begin position="373"/>
        <end position="396"/>
    </location>
</feature>
<dbReference type="OrthoDB" id="5376590at2759"/>
<keyword evidence="3" id="KW-0274">FAD</keyword>
<dbReference type="InterPro" id="IPR036188">
    <property type="entry name" value="FAD/NAD-bd_sf"/>
</dbReference>
<dbReference type="PANTHER" id="PTHR42913">
    <property type="entry name" value="APOPTOSIS-INDUCING FACTOR 1"/>
    <property type="match status" value="1"/>
</dbReference>